<sequence precursor="true">MKKIFLLSLLLCFAVPTMALASSCDDVKKNILEKIVKNGVSWDAFKLEIVPTEQIDVTKDEVVGHCQNDKFKIVYTRLLHQ</sequence>
<feature type="chain" id="PRO_5017316798" description="Acid stress chaperone HdeA" evidence="1">
    <location>
        <begin position="22"/>
        <end position="81"/>
    </location>
</feature>
<feature type="signal peptide" evidence="1">
    <location>
        <begin position="1"/>
        <end position="21"/>
    </location>
</feature>
<name>A0A3B0LX18_9GAMM</name>
<dbReference type="InterPro" id="IPR010595">
    <property type="entry name" value="DUF1161"/>
</dbReference>
<evidence type="ECO:0000256" key="1">
    <source>
        <dbReference type="SAM" id="SignalP"/>
    </source>
</evidence>
<protein>
    <recommendedName>
        <fullName evidence="3">Acid stress chaperone HdeA</fullName>
    </recommendedName>
</protein>
<dbReference type="PROSITE" id="PS51257">
    <property type="entry name" value="PROKAR_LIPOPROTEIN"/>
    <property type="match status" value="1"/>
</dbReference>
<dbReference type="EMBL" id="UFQR01000003">
    <property type="protein sequence ID" value="SSW95145.1"/>
    <property type="molecule type" value="Genomic_DNA"/>
</dbReference>
<reference evidence="2" key="1">
    <citation type="submission" date="2018-04" db="EMBL/GenBank/DDBJ databases">
        <authorList>
            <person name="Go L.Y."/>
            <person name="Mitchell J.A."/>
        </authorList>
    </citation>
    <scope>NUCLEOTIDE SEQUENCE</scope>
    <source>
        <strain evidence="2">ARTV</strain>
    </source>
</reference>
<dbReference type="AlphaFoldDB" id="A0A3B0LX18"/>
<evidence type="ECO:0008006" key="3">
    <source>
        <dbReference type="Google" id="ProtNLM"/>
    </source>
</evidence>
<accession>A0A3B0LX18</accession>
<organism evidence="2">
    <name type="scientific">Arsenophonus endosymbiont of Trialeurodes vaporariorum</name>
    <dbReference type="NCBI Taxonomy" id="235567"/>
    <lineage>
        <taxon>Bacteria</taxon>
        <taxon>Pseudomonadati</taxon>
        <taxon>Pseudomonadota</taxon>
        <taxon>Gammaproteobacteria</taxon>
        <taxon>Enterobacterales</taxon>
        <taxon>Morganellaceae</taxon>
        <taxon>Arsenophonus</taxon>
    </lineage>
</organism>
<dbReference type="Pfam" id="PF06649">
    <property type="entry name" value="DUF1161"/>
    <property type="match status" value="1"/>
</dbReference>
<keyword evidence="1" id="KW-0732">Signal</keyword>
<evidence type="ECO:0000313" key="2">
    <source>
        <dbReference type="EMBL" id="SSW95145.1"/>
    </source>
</evidence>
<gene>
    <name evidence="2" type="ORF">ARTV_0886</name>
</gene>
<proteinExistence type="predicted"/>